<evidence type="ECO:0000313" key="2">
    <source>
        <dbReference type="EMBL" id="KNE93603.1"/>
    </source>
</evidence>
<gene>
    <name evidence="2" type="ORF">PSTG_13052</name>
</gene>
<reference evidence="3" key="1">
    <citation type="submission" date="2014-03" db="EMBL/GenBank/DDBJ databases">
        <title>The Genome Sequence of Puccinia striiformis f. sp. tritici PST-78.</title>
        <authorList>
            <consortium name="The Broad Institute Genome Sequencing Platform"/>
            <person name="Cuomo C."/>
            <person name="Hulbert S."/>
            <person name="Chen X."/>
            <person name="Walker B."/>
            <person name="Young S.K."/>
            <person name="Zeng Q."/>
            <person name="Gargeya S."/>
            <person name="Fitzgerald M."/>
            <person name="Haas B."/>
            <person name="Abouelleil A."/>
            <person name="Alvarado L."/>
            <person name="Arachchi H.M."/>
            <person name="Berlin A.M."/>
            <person name="Chapman S.B."/>
            <person name="Goldberg J."/>
            <person name="Griggs A."/>
            <person name="Gujja S."/>
            <person name="Hansen M."/>
            <person name="Howarth C."/>
            <person name="Imamovic A."/>
            <person name="Larimer J."/>
            <person name="McCowan C."/>
            <person name="Montmayeur A."/>
            <person name="Murphy C."/>
            <person name="Neiman D."/>
            <person name="Pearson M."/>
            <person name="Priest M."/>
            <person name="Roberts A."/>
            <person name="Saif S."/>
            <person name="Shea T."/>
            <person name="Sisk P."/>
            <person name="Sykes S."/>
            <person name="Wortman J."/>
            <person name="Nusbaum C."/>
            <person name="Birren B."/>
        </authorList>
    </citation>
    <scope>NUCLEOTIDE SEQUENCE [LARGE SCALE GENOMIC DNA]</scope>
    <source>
        <strain evidence="3">race PST-78</strain>
    </source>
</reference>
<feature type="region of interest" description="Disordered" evidence="1">
    <location>
        <begin position="17"/>
        <end position="69"/>
    </location>
</feature>
<accession>A0A0L0V2S7</accession>
<comment type="caution">
    <text evidence="2">The sequence shown here is derived from an EMBL/GenBank/DDBJ whole genome shotgun (WGS) entry which is preliminary data.</text>
</comment>
<dbReference type="AlphaFoldDB" id="A0A0L0V2S7"/>
<dbReference type="EMBL" id="AJIL01000134">
    <property type="protein sequence ID" value="KNE93603.1"/>
    <property type="molecule type" value="Genomic_DNA"/>
</dbReference>
<sequence>MTPSDHNSQNYSACFCAHSPQLSQPDNREQSHKRPSSTSTPVKEKPKTWKRNRRTMAASNNASQSNVINIVQDSDKENWKIDSDSSKKQSPFKKITDYFEEPANEDEGDTGDKLWYKCRWCRNIYKNSPGTFCNLKKHCDGNHTSLIVKAGLHALHLASDELINSPKSTLGFVCGLAPIDEESKELKPKETYVTEDVELGNNPLEANEFDNEEYTAEQGSPHLLLNDLSTQHGQKASKFVDPASLLTTESTGTSNFKKLEGGQNYYSNLNITASEWEVVNQVNETLNEFYFLTKKMEGNYSSGSMMISEYHQIKEVINTKLRTTDNPELKAMLRRMLTKTDTYPDESLTCDTILIATALNLCFQLGGTCG</sequence>
<dbReference type="Proteomes" id="UP000054564">
    <property type="component" value="Unassembled WGS sequence"/>
</dbReference>
<evidence type="ECO:0000256" key="1">
    <source>
        <dbReference type="SAM" id="MobiDB-lite"/>
    </source>
</evidence>
<protein>
    <submittedName>
        <fullName evidence="2">Uncharacterized protein</fullName>
    </submittedName>
</protein>
<feature type="compositionally biased region" description="Polar residues" evidence="1">
    <location>
        <begin position="57"/>
        <end position="69"/>
    </location>
</feature>
<organism evidence="2 3">
    <name type="scientific">Puccinia striiformis f. sp. tritici PST-78</name>
    <dbReference type="NCBI Taxonomy" id="1165861"/>
    <lineage>
        <taxon>Eukaryota</taxon>
        <taxon>Fungi</taxon>
        <taxon>Dikarya</taxon>
        <taxon>Basidiomycota</taxon>
        <taxon>Pucciniomycotina</taxon>
        <taxon>Pucciniomycetes</taxon>
        <taxon>Pucciniales</taxon>
        <taxon>Pucciniaceae</taxon>
        <taxon>Puccinia</taxon>
    </lineage>
</organism>
<name>A0A0L0V2S7_9BASI</name>
<keyword evidence="3" id="KW-1185">Reference proteome</keyword>
<dbReference type="STRING" id="1165861.A0A0L0V2S7"/>
<evidence type="ECO:0000313" key="3">
    <source>
        <dbReference type="Proteomes" id="UP000054564"/>
    </source>
</evidence>
<proteinExistence type="predicted"/>